<keyword evidence="1" id="KW-1133">Transmembrane helix</keyword>
<sequence length="84" mass="9144">MACYRSLSWGLPDWEAGEMWDYLIAMSVIPLLLLGWLLVQSLARRFAKAHPEFGPPPQEGGGCGGNCLCGSGGSCKREQTKTNK</sequence>
<accession>G2DAQ5</accession>
<name>G2DAQ5_9GAMM</name>
<dbReference type="AlphaFoldDB" id="G2DAQ5"/>
<gene>
    <name evidence="2" type="ORF">Rifp1Sym_al00210</name>
</gene>
<organism evidence="2 3">
    <name type="scientific">endosymbiont of Riftia pachyptila</name>
    <name type="common">vent Ph05</name>
    <dbReference type="NCBI Taxonomy" id="1048808"/>
    <lineage>
        <taxon>Bacteria</taxon>
        <taxon>Pseudomonadati</taxon>
        <taxon>Pseudomonadota</taxon>
        <taxon>Gammaproteobacteria</taxon>
        <taxon>sulfur-oxidizing symbionts</taxon>
    </lineage>
</organism>
<keyword evidence="1" id="KW-0472">Membrane</keyword>
<proteinExistence type="predicted"/>
<keyword evidence="3" id="KW-1185">Reference proteome</keyword>
<dbReference type="Proteomes" id="UP000004491">
    <property type="component" value="Unassembled WGS sequence"/>
</dbReference>
<evidence type="ECO:0000256" key="1">
    <source>
        <dbReference type="SAM" id="Phobius"/>
    </source>
</evidence>
<evidence type="ECO:0000313" key="2">
    <source>
        <dbReference type="EMBL" id="EGV52302.1"/>
    </source>
</evidence>
<protein>
    <submittedName>
        <fullName evidence="2">Uncharacterized protein</fullName>
    </submittedName>
</protein>
<feature type="transmembrane region" description="Helical" evidence="1">
    <location>
        <begin position="20"/>
        <end position="39"/>
    </location>
</feature>
<comment type="caution">
    <text evidence="2">The sequence shown here is derived from an EMBL/GenBank/DDBJ whole genome shotgun (WGS) entry which is preliminary data.</text>
</comment>
<evidence type="ECO:0000313" key="3">
    <source>
        <dbReference type="Proteomes" id="UP000004491"/>
    </source>
</evidence>
<reference evidence="2" key="1">
    <citation type="journal article" date="2011" name="ISME J.">
        <title>The endosymbionts of the deep-sea tubeworms Riftia pachyptila and Tevnia jerichonana share an identical physiology as revealed by proteogenomic analyses.</title>
        <authorList>
            <person name="Gardebrecht A."/>
            <person name="Markert S."/>
            <person name="Felbeck H."/>
            <person name="Thuermer A."/>
            <person name="Albrecht D."/>
            <person name="Wollherr A."/>
            <person name="Kabisch J."/>
            <person name="Lehmann R."/>
            <person name="Daniel R."/>
            <person name="Liesegang H."/>
            <person name="Hecker M."/>
            <person name="Sievert S.M."/>
            <person name="Schweder T."/>
        </authorList>
    </citation>
    <scope>NUCLEOTIDE SEQUENCE [LARGE SCALE GENOMIC DNA]</scope>
</reference>
<keyword evidence="1" id="KW-0812">Transmembrane</keyword>
<dbReference type="EMBL" id="AFOC01000012">
    <property type="protein sequence ID" value="EGV52302.1"/>
    <property type="molecule type" value="Genomic_DNA"/>
</dbReference>